<dbReference type="EMBL" id="ANMO01000203">
    <property type="protein sequence ID" value="EMB14891.1"/>
    <property type="molecule type" value="Genomic_DNA"/>
</dbReference>
<protein>
    <submittedName>
        <fullName evidence="1">Uncharacterized protein</fullName>
    </submittedName>
</protein>
<dbReference type="PATRIC" id="fig|1263867.3.peg.4664"/>
<evidence type="ECO:0000313" key="2">
    <source>
        <dbReference type="Proteomes" id="UP000011529"/>
    </source>
</evidence>
<keyword evidence="2" id="KW-1185">Reference proteome</keyword>
<evidence type="ECO:0000313" key="1">
    <source>
        <dbReference type="EMBL" id="EMB14891.1"/>
    </source>
</evidence>
<dbReference type="AlphaFoldDB" id="M2A4V7"/>
<comment type="caution">
    <text evidence="1">The sequence shown here is derived from an EMBL/GenBank/DDBJ whole genome shotgun (WGS) entry which is preliminary data.</text>
</comment>
<sequence length="77" mass="8984">MTIAFEADRRDRGQEWKFPASDLTIALVARLNGVGVERRAFSGNFMSVSREHLEQNRRSHSSDRVYNIRNFTLVRED</sequence>
<reference evidence="1" key="1">
    <citation type="submission" date="2012-11" db="EMBL/GenBank/DDBJ databases">
        <title>Permanent draft genomes of Rhodopirellula europaea strain SH398 and 6C.</title>
        <authorList>
            <person name="Richter M."/>
            <person name="Richter-Heitmann T."/>
            <person name="Frank C."/>
            <person name="Harder J."/>
            <person name="Glockner F.O."/>
        </authorList>
    </citation>
    <scope>NUCLEOTIDE SEQUENCE</scope>
    <source>
        <strain evidence="1">6C</strain>
    </source>
</reference>
<reference evidence="1" key="2">
    <citation type="journal article" date="2013" name="Mar. Genomics">
        <title>Expression of sulfatases in Rhodopirellula baltica and the diversity of sulfatases in the genus Rhodopirellula.</title>
        <authorList>
            <person name="Wegner C.E."/>
            <person name="Richter-Heitmann T."/>
            <person name="Klindworth A."/>
            <person name="Klockow C."/>
            <person name="Richter M."/>
            <person name="Achstetter T."/>
            <person name="Glockner F.O."/>
            <person name="Harder J."/>
        </authorList>
    </citation>
    <scope>NUCLEOTIDE SEQUENCE [LARGE SCALE GENOMIC DNA]</scope>
    <source>
        <strain evidence="1">6C</strain>
    </source>
</reference>
<gene>
    <name evidence="1" type="ORF">RE6C_04349</name>
</gene>
<organism evidence="1 2">
    <name type="scientific">Rhodopirellula europaea 6C</name>
    <dbReference type="NCBI Taxonomy" id="1263867"/>
    <lineage>
        <taxon>Bacteria</taxon>
        <taxon>Pseudomonadati</taxon>
        <taxon>Planctomycetota</taxon>
        <taxon>Planctomycetia</taxon>
        <taxon>Pirellulales</taxon>
        <taxon>Pirellulaceae</taxon>
        <taxon>Rhodopirellula</taxon>
    </lineage>
</organism>
<accession>M2A4V7</accession>
<proteinExistence type="predicted"/>
<dbReference type="Proteomes" id="UP000011529">
    <property type="component" value="Unassembled WGS sequence"/>
</dbReference>
<name>M2A4V7_9BACT</name>